<feature type="transmembrane region" description="Helical" evidence="18">
    <location>
        <begin position="98"/>
        <end position="116"/>
    </location>
</feature>
<proteinExistence type="inferred from homology"/>
<evidence type="ECO:0000313" key="21">
    <source>
        <dbReference type="Proteomes" id="UP000244884"/>
    </source>
</evidence>
<comment type="subunit">
    <text evidence="3">Heterooctamer of two A chains, two B chains, two C chains and two D chains.</text>
</comment>
<evidence type="ECO:0000313" key="20">
    <source>
        <dbReference type="EMBL" id="AWH90341.1"/>
    </source>
</evidence>
<evidence type="ECO:0000259" key="19">
    <source>
        <dbReference type="PROSITE" id="PS50253"/>
    </source>
</evidence>
<dbReference type="PANTHER" id="PTHR11403">
    <property type="entry name" value="CYTOCHROME C OXIDASE SUBUNIT III"/>
    <property type="match status" value="1"/>
</dbReference>
<dbReference type="NCBIfam" id="TIGR02842">
    <property type="entry name" value="CyoC"/>
    <property type="match status" value="1"/>
</dbReference>
<dbReference type="InterPro" id="IPR000298">
    <property type="entry name" value="Cyt_c_oxidase-like_su3"/>
</dbReference>
<evidence type="ECO:0000256" key="2">
    <source>
        <dbReference type="ARBA" id="ARBA00010581"/>
    </source>
</evidence>
<sequence length="205" mass="24287">MIERKIKEETFDVHLNDKKYYLNSKKLFGLWIYLMSDCIFFAVLFSVYAINTFHFPKYLLIDNFFNLPSVFLETFILLLSSLSCGMIIIEKNKKNIKMIYLYLIITFLLGLVFLSIEINEFYELIKQNYGPTKHAFFSSFFALIGMHGIHISIGLVWIVSMIYQLLRLGLTNNIQTRLLCFSLFWHFLDIIWICIFTFVYLNGVI</sequence>
<evidence type="ECO:0000256" key="5">
    <source>
        <dbReference type="ARBA" id="ARBA00022448"/>
    </source>
</evidence>
<evidence type="ECO:0000256" key="1">
    <source>
        <dbReference type="ARBA" id="ARBA00004651"/>
    </source>
</evidence>
<evidence type="ECO:0000256" key="3">
    <source>
        <dbReference type="ARBA" id="ARBA00011700"/>
    </source>
</evidence>
<dbReference type="PROSITE" id="PS50253">
    <property type="entry name" value="COX3"/>
    <property type="match status" value="1"/>
</dbReference>
<dbReference type="OrthoDB" id="9810850at2"/>
<dbReference type="GO" id="GO:0009486">
    <property type="term" value="F:cytochrome bo3 ubiquinol oxidase activity"/>
    <property type="evidence" value="ECO:0007669"/>
    <property type="project" value="InterPro"/>
</dbReference>
<organism evidence="20 21">
    <name type="scientific">Buchnera aphidicola</name>
    <name type="common">Melanaphis sacchari</name>
    <dbReference type="NCBI Taxonomy" id="2173854"/>
    <lineage>
        <taxon>Bacteria</taxon>
        <taxon>Pseudomonadati</taxon>
        <taxon>Pseudomonadota</taxon>
        <taxon>Gammaproteobacteria</taxon>
        <taxon>Enterobacterales</taxon>
        <taxon>Erwiniaceae</taxon>
        <taxon>Buchnera</taxon>
    </lineage>
</organism>
<keyword evidence="7 17" id="KW-0812">Transmembrane</keyword>
<evidence type="ECO:0000256" key="6">
    <source>
        <dbReference type="ARBA" id="ARBA00022475"/>
    </source>
</evidence>
<evidence type="ECO:0000256" key="7">
    <source>
        <dbReference type="ARBA" id="ARBA00022692"/>
    </source>
</evidence>
<evidence type="ECO:0000256" key="8">
    <source>
        <dbReference type="ARBA" id="ARBA00022982"/>
    </source>
</evidence>
<keyword evidence="6" id="KW-1003">Cell membrane</keyword>
<evidence type="ECO:0000256" key="4">
    <source>
        <dbReference type="ARBA" id="ARBA00014687"/>
    </source>
</evidence>
<comment type="subcellular location">
    <subcellularLocation>
        <location evidence="1 17">Cell membrane</location>
        <topology evidence="1 17">Multi-pass membrane protein</topology>
    </subcellularLocation>
</comment>
<dbReference type="Pfam" id="PF00510">
    <property type="entry name" value="COX3"/>
    <property type="match status" value="1"/>
</dbReference>
<dbReference type="GO" id="GO:0005886">
    <property type="term" value="C:plasma membrane"/>
    <property type="evidence" value="ECO:0007669"/>
    <property type="project" value="UniProtKB-SubCell"/>
</dbReference>
<reference evidence="20 21" key="1">
    <citation type="submission" date="2018-04" db="EMBL/GenBank/DDBJ databases">
        <title>Genome sequence of Buchnera aphidicola from Melaphis sacchari.</title>
        <authorList>
            <person name="Geib S.M."/>
            <person name="Palmer N.A."/>
            <person name="Sattler S.E."/>
            <person name="Sarath G."/>
        </authorList>
    </citation>
    <scope>NUCLEOTIDE SEQUENCE [LARGE SCALE GENOMIC DNA]</scope>
    <source>
        <strain evidence="20 21">LSU</strain>
    </source>
</reference>
<evidence type="ECO:0000256" key="14">
    <source>
        <dbReference type="ARBA" id="ARBA00031884"/>
    </source>
</evidence>
<keyword evidence="11 18" id="KW-0472">Membrane</keyword>
<feature type="transmembrane region" description="Helical" evidence="18">
    <location>
        <begin position="28"/>
        <end position="50"/>
    </location>
</feature>
<dbReference type="InterPro" id="IPR013833">
    <property type="entry name" value="Cyt_c_oxidase_su3_a-hlx"/>
</dbReference>
<protein>
    <recommendedName>
        <fullName evidence="4">Cytochrome bo(3) ubiquinol oxidase subunit 3</fullName>
    </recommendedName>
    <alternativeName>
        <fullName evidence="15">Cytochrome o ubiquinol oxidase subunit 3</fullName>
    </alternativeName>
    <alternativeName>
        <fullName evidence="13">Oxidase bo(3) subunit 3</fullName>
    </alternativeName>
    <alternativeName>
        <fullName evidence="16">Ubiquinol oxidase polypeptide III</fullName>
    </alternativeName>
    <alternativeName>
        <fullName evidence="14">Ubiquinol oxidase subunit 3</fullName>
    </alternativeName>
</protein>
<keyword evidence="5" id="KW-0813">Transport</keyword>
<evidence type="ECO:0000256" key="17">
    <source>
        <dbReference type="RuleBase" id="RU003376"/>
    </source>
</evidence>
<comment type="function">
    <text evidence="12">Cytochrome bo(3) ubiquinol terminal oxidase is the component of the aerobic respiratory chain of E.coli that predominates when cells are grown at high aeration. Has proton pump activity across the membrane in addition to electron transfer, pumping 2 protons/electron.</text>
</comment>
<evidence type="ECO:0000256" key="13">
    <source>
        <dbReference type="ARBA" id="ARBA00030072"/>
    </source>
</evidence>
<dbReference type="CDD" id="cd02863">
    <property type="entry name" value="Ubiquinol_oxidase_III"/>
    <property type="match status" value="1"/>
</dbReference>
<gene>
    <name evidence="20" type="primary">cyoC</name>
    <name evidence="20" type="ORF">DD681_00700</name>
</gene>
<dbReference type="Proteomes" id="UP000244884">
    <property type="component" value="Chromosome"/>
</dbReference>
<feature type="transmembrane region" description="Helical" evidence="18">
    <location>
        <begin position="70"/>
        <end position="89"/>
    </location>
</feature>
<dbReference type="InterPro" id="IPR014206">
    <property type="entry name" value="Cyt_c_ubiqinol_oxidase_su3"/>
</dbReference>
<feature type="domain" description="Heme-copper oxidase subunit III family profile" evidence="19">
    <location>
        <begin position="1"/>
        <end position="204"/>
    </location>
</feature>
<dbReference type="Gene3D" id="1.20.120.80">
    <property type="entry name" value="Cytochrome c oxidase, subunit III, four-helix bundle"/>
    <property type="match status" value="1"/>
</dbReference>
<dbReference type="InterPro" id="IPR024791">
    <property type="entry name" value="Cyt_c/ubiquinol_Oxase_su3"/>
</dbReference>
<dbReference type="PANTHER" id="PTHR11403:SF2">
    <property type="entry name" value="CYTOCHROME BO(3) UBIQUINOL OXIDASE SUBUNIT 3"/>
    <property type="match status" value="1"/>
</dbReference>
<evidence type="ECO:0000256" key="10">
    <source>
        <dbReference type="ARBA" id="ARBA00023002"/>
    </source>
</evidence>
<dbReference type="GO" id="GO:0004129">
    <property type="term" value="F:cytochrome-c oxidase activity"/>
    <property type="evidence" value="ECO:0007669"/>
    <property type="project" value="InterPro"/>
</dbReference>
<dbReference type="InterPro" id="IPR035973">
    <property type="entry name" value="Cyt_c_oxidase_su3-like_sf"/>
</dbReference>
<dbReference type="RefSeq" id="WP_158341111.1">
    <property type="nucleotide sequence ID" value="NZ_CP029161.1"/>
</dbReference>
<feature type="transmembrane region" description="Helical" evidence="18">
    <location>
        <begin position="178"/>
        <end position="201"/>
    </location>
</feature>
<name>A0A2U8DFP2_9GAMM</name>
<evidence type="ECO:0000256" key="15">
    <source>
        <dbReference type="ARBA" id="ARBA00032189"/>
    </source>
</evidence>
<evidence type="ECO:0000256" key="11">
    <source>
        <dbReference type="ARBA" id="ARBA00023136"/>
    </source>
</evidence>
<feature type="transmembrane region" description="Helical" evidence="18">
    <location>
        <begin position="136"/>
        <end position="166"/>
    </location>
</feature>
<dbReference type="AlphaFoldDB" id="A0A2U8DFP2"/>
<dbReference type="EMBL" id="CP029161">
    <property type="protein sequence ID" value="AWH90341.1"/>
    <property type="molecule type" value="Genomic_DNA"/>
</dbReference>
<keyword evidence="8" id="KW-0249">Electron transport</keyword>
<keyword evidence="10" id="KW-0560">Oxidoreductase</keyword>
<dbReference type="InterPro" id="IPR033946">
    <property type="entry name" value="Ubiquinol_oxase_su3_dom"/>
</dbReference>
<evidence type="ECO:0000256" key="12">
    <source>
        <dbReference type="ARBA" id="ARBA00025694"/>
    </source>
</evidence>
<dbReference type="GO" id="GO:0019646">
    <property type="term" value="P:aerobic electron transport chain"/>
    <property type="evidence" value="ECO:0007669"/>
    <property type="project" value="InterPro"/>
</dbReference>
<dbReference type="FunFam" id="1.20.120.80:FF:000001">
    <property type="entry name" value="Cytochrome (Ubi)quinol oxidase subunit III"/>
    <property type="match status" value="1"/>
</dbReference>
<dbReference type="SUPFAM" id="SSF81452">
    <property type="entry name" value="Cytochrome c oxidase subunit III-like"/>
    <property type="match status" value="1"/>
</dbReference>
<evidence type="ECO:0000256" key="16">
    <source>
        <dbReference type="ARBA" id="ARBA00032717"/>
    </source>
</evidence>
<keyword evidence="9 18" id="KW-1133">Transmembrane helix</keyword>
<evidence type="ECO:0000256" key="18">
    <source>
        <dbReference type="SAM" id="Phobius"/>
    </source>
</evidence>
<comment type="similarity">
    <text evidence="2 17">Belongs to the cytochrome c oxidase subunit 3 family.</text>
</comment>
<evidence type="ECO:0000256" key="9">
    <source>
        <dbReference type="ARBA" id="ARBA00022989"/>
    </source>
</evidence>
<accession>A0A2U8DFP2</accession>